<evidence type="ECO:0000313" key="2">
    <source>
        <dbReference type="Proteomes" id="UP001333110"/>
    </source>
</evidence>
<dbReference type="EMBL" id="JAUNZN010000001">
    <property type="protein sequence ID" value="KAK4831202.1"/>
    <property type="molecule type" value="Genomic_DNA"/>
</dbReference>
<dbReference type="SUPFAM" id="SSF56219">
    <property type="entry name" value="DNase I-like"/>
    <property type="match status" value="1"/>
</dbReference>
<dbReference type="AlphaFoldDB" id="A0AAN7PH71"/>
<name>A0AAN7PH71_MYCAM</name>
<evidence type="ECO:0000313" key="1">
    <source>
        <dbReference type="EMBL" id="KAK4831202.1"/>
    </source>
</evidence>
<gene>
    <name evidence="1" type="ORF">QYF61_016039</name>
</gene>
<dbReference type="Gene3D" id="3.60.10.10">
    <property type="entry name" value="Endonuclease/exonuclease/phosphatase"/>
    <property type="match status" value="1"/>
</dbReference>
<dbReference type="InterPro" id="IPR036691">
    <property type="entry name" value="Endo/exonu/phosph_ase_sf"/>
</dbReference>
<comment type="caution">
    <text evidence="1">The sequence shown here is derived from an EMBL/GenBank/DDBJ whole genome shotgun (WGS) entry which is preliminary data.</text>
</comment>
<protein>
    <submittedName>
        <fullName evidence="1">Uncharacterized protein</fullName>
    </submittedName>
</protein>
<sequence>MRVVRHWNRSPREVVDAPSLEAFKNQWTYFKLREGRFRLDLRKKYFALRVVRHQNRLPREVVEAPSLETFKLTTVVEMMTAAHTWVLNPIVIQLLKTKCLETAERPLGSQDVCLGQADMTQGLRKDPHPLKQQLVARPVGPEAGGCPGLSQLEMLRQTGDSTGTAAWREGAGVNGGTAARHPFAGKLPWGCQPSRPRSAALPGLGSQCWFWVSLLGNFTPFAQFILKNCFFHDIYNKVDGYNGSVERHSFKLDSKGEGDNIRLAREKLRGNVPQLEGVGASEGTRPVSPRCVGYAGAQPKLKGVELGDTEAIGAKRETPVKRLKAHKGCSSMKETQTTAQLKCLYPNARSMGNKQEELETIVHQENYDMVAITETWWDDSHNWSAAIDGYKLFRRDRSRQER</sequence>
<proteinExistence type="predicted"/>
<feature type="non-terminal residue" evidence="1">
    <location>
        <position position="402"/>
    </location>
</feature>
<keyword evidence="2" id="KW-1185">Reference proteome</keyword>
<reference evidence="1 2" key="1">
    <citation type="journal article" date="2023" name="J. Hered.">
        <title>Chromosome-level genome of the wood stork (Mycteria americana) provides insight into avian chromosome evolution.</title>
        <authorList>
            <person name="Flamio R. Jr."/>
            <person name="Ramstad K.M."/>
        </authorList>
    </citation>
    <scope>NUCLEOTIDE SEQUENCE [LARGE SCALE GENOMIC DNA]</scope>
    <source>
        <strain evidence="1">JAX WOST 10</strain>
    </source>
</reference>
<accession>A0AAN7PH71</accession>
<dbReference type="Proteomes" id="UP001333110">
    <property type="component" value="Unassembled WGS sequence"/>
</dbReference>
<organism evidence="1 2">
    <name type="scientific">Mycteria americana</name>
    <name type="common">Wood stork</name>
    <dbReference type="NCBI Taxonomy" id="33587"/>
    <lineage>
        <taxon>Eukaryota</taxon>
        <taxon>Metazoa</taxon>
        <taxon>Chordata</taxon>
        <taxon>Craniata</taxon>
        <taxon>Vertebrata</taxon>
        <taxon>Euteleostomi</taxon>
        <taxon>Archelosauria</taxon>
        <taxon>Archosauria</taxon>
        <taxon>Dinosauria</taxon>
        <taxon>Saurischia</taxon>
        <taxon>Theropoda</taxon>
        <taxon>Coelurosauria</taxon>
        <taxon>Aves</taxon>
        <taxon>Neognathae</taxon>
        <taxon>Neoaves</taxon>
        <taxon>Aequornithes</taxon>
        <taxon>Ciconiiformes</taxon>
        <taxon>Ciconiidae</taxon>
        <taxon>Mycteria</taxon>
    </lineage>
</organism>